<protein>
    <submittedName>
        <fullName evidence="2">Uncharacterized protein</fullName>
    </submittedName>
</protein>
<comment type="caution">
    <text evidence="2">The sequence shown here is derived from an EMBL/GenBank/DDBJ whole genome shotgun (WGS) entry which is preliminary data.</text>
</comment>
<accession>X0T9Q9</accession>
<reference evidence="2" key="1">
    <citation type="journal article" date="2014" name="Front. Microbiol.">
        <title>High frequency of phylogenetically diverse reductive dehalogenase-homologous genes in deep subseafloor sedimentary metagenomes.</title>
        <authorList>
            <person name="Kawai M."/>
            <person name="Futagami T."/>
            <person name="Toyoda A."/>
            <person name="Takaki Y."/>
            <person name="Nishi S."/>
            <person name="Hori S."/>
            <person name="Arai W."/>
            <person name="Tsubouchi T."/>
            <person name="Morono Y."/>
            <person name="Uchiyama I."/>
            <person name="Ito T."/>
            <person name="Fujiyama A."/>
            <person name="Inagaki F."/>
            <person name="Takami H."/>
        </authorList>
    </citation>
    <scope>NUCLEOTIDE SEQUENCE</scope>
    <source>
        <strain evidence="2">Expedition CK06-06</strain>
    </source>
</reference>
<proteinExistence type="predicted"/>
<feature type="region of interest" description="Disordered" evidence="1">
    <location>
        <begin position="119"/>
        <end position="139"/>
    </location>
</feature>
<organism evidence="2">
    <name type="scientific">marine sediment metagenome</name>
    <dbReference type="NCBI Taxonomy" id="412755"/>
    <lineage>
        <taxon>unclassified sequences</taxon>
        <taxon>metagenomes</taxon>
        <taxon>ecological metagenomes</taxon>
    </lineage>
</organism>
<evidence type="ECO:0000313" key="2">
    <source>
        <dbReference type="EMBL" id="GAF72815.1"/>
    </source>
</evidence>
<sequence>MAISALRRLCVPFLVVAVAIALLALSSGDSKASPWTPGTPQFQPEFDFRLCNDLPADFNGPAALQGTGIAGGDMDCTPNTTGGASPDISAKFIVPRGHLAYDQSYFVTVGGASETRLSGPVGGAGTNPDGSGNPGGGLQSDIQLGLGANPCNTVIHPDFIWWDSETNIADTIGCDPEGTSNRWNNMATDGGDSYNGQADADSPIVKGEF</sequence>
<gene>
    <name evidence="2" type="ORF">S01H1_05348</name>
</gene>
<feature type="non-terminal residue" evidence="2">
    <location>
        <position position="209"/>
    </location>
</feature>
<dbReference type="AlphaFoldDB" id="X0T9Q9"/>
<evidence type="ECO:0000256" key="1">
    <source>
        <dbReference type="SAM" id="MobiDB-lite"/>
    </source>
</evidence>
<feature type="region of interest" description="Disordered" evidence="1">
    <location>
        <begin position="188"/>
        <end position="209"/>
    </location>
</feature>
<name>X0T9Q9_9ZZZZ</name>
<dbReference type="EMBL" id="BARS01002788">
    <property type="protein sequence ID" value="GAF72815.1"/>
    <property type="molecule type" value="Genomic_DNA"/>
</dbReference>